<feature type="region of interest" description="Disordered" evidence="1">
    <location>
        <begin position="1586"/>
        <end position="1607"/>
    </location>
</feature>
<proteinExistence type="predicted"/>
<feature type="compositionally biased region" description="Polar residues" evidence="1">
    <location>
        <begin position="319"/>
        <end position="331"/>
    </location>
</feature>
<feature type="compositionally biased region" description="Basic and acidic residues" evidence="1">
    <location>
        <begin position="43"/>
        <end position="74"/>
    </location>
</feature>
<organism evidence="2 3">
    <name type="scientific">Ilex paraguariensis</name>
    <name type="common">yerba mate</name>
    <dbReference type="NCBI Taxonomy" id="185542"/>
    <lineage>
        <taxon>Eukaryota</taxon>
        <taxon>Viridiplantae</taxon>
        <taxon>Streptophyta</taxon>
        <taxon>Embryophyta</taxon>
        <taxon>Tracheophyta</taxon>
        <taxon>Spermatophyta</taxon>
        <taxon>Magnoliopsida</taxon>
        <taxon>eudicotyledons</taxon>
        <taxon>Gunneridae</taxon>
        <taxon>Pentapetalae</taxon>
        <taxon>asterids</taxon>
        <taxon>campanulids</taxon>
        <taxon>Aquifoliales</taxon>
        <taxon>Aquifoliaceae</taxon>
        <taxon>Ilex</taxon>
    </lineage>
</organism>
<feature type="compositionally biased region" description="Polar residues" evidence="1">
    <location>
        <begin position="1277"/>
        <end position="1315"/>
    </location>
</feature>
<feature type="compositionally biased region" description="Low complexity" evidence="1">
    <location>
        <begin position="1400"/>
        <end position="1417"/>
    </location>
</feature>
<feature type="compositionally biased region" description="Low complexity" evidence="1">
    <location>
        <begin position="1500"/>
        <end position="1511"/>
    </location>
</feature>
<feature type="region of interest" description="Disordered" evidence="1">
    <location>
        <begin position="1"/>
        <end position="146"/>
    </location>
</feature>
<feature type="compositionally biased region" description="Polar residues" evidence="1">
    <location>
        <begin position="1368"/>
        <end position="1394"/>
    </location>
</feature>
<keyword evidence="3" id="KW-1185">Reference proteome</keyword>
<dbReference type="PANTHER" id="PTHR34798">
    <property type="entry name" value="PROTEIN TIME FOR COFFEE"/>
    <property type="match status" value="1"/>
</dbReference>
<evidence type="ECO:0008006" key="4">
    <source>
        <dbReference type="Google" id="ProtNLM"/>
    </source>
</evidence>
<feature type="compositionally biased region" description="Gly residues" evidence="1">
    <location>
        <begin position="941"/>
        <end position="950"/>
    </location>
</feature>
<dbReference type="EMBL" id="CAUOFW020003143">
    <property type="protein sequence ID" value="CAK9158203.1"/>
    <property type="molecule type" value="Genomic_DNA"/>
</dbReference>
<protein>
    <recommendedName>
        <fullName evidence="4">Protein TIME FOR COFFEE</fullName>
    </recommendedName>
</protein>
<feature type="compositionally biased region" description="Polar residues" evidence="1">
    <location>
        <begin position="460"/>
        <end position="473"/>
    </location>
</feature>
<dbReference type="Proteomes" id="UP001642360">
    <property type="component" value="Unassembled WGS sequence"/>
</dbReference>
<feature type="compositionally biased region" description="Basic and acidic residues" evidence="1">
    <location>
        <begin position="445"/>
        <end position="457"/>
    </location>
</feature>
<feature type="compositionally biased region" description="Basic and acidic residues" evidence="1">
    <location>
        <begin position="475"/>
        <end position="486"/>
    </location>
</feature>
<feature type="region of interest" description="Disordered" evidence="1">
    <location>
        <begin position="1038"/>
        <end position="1066"/>
    </location>
</feature>
<gene>
    <name evidence="2" type="ORF">ILEXP_LOCUS26825</name>
</gene>
<feature type="region of interest" description="Disordered" evidence="1">
    <location>
        <begin position="1277"/>
        <end position="1452"/>
    </location>
</feature>
<feature type="compositionally biased region" description="Basic residues" evidence="1">
    <location>
        <begin position="231"/>
        <end position="245"/>
    </location>
</feature>
<feature type="compositionally biased region" description="Basic and acidic residues" evidence="1">
    <location>
        <begin position="275"/>
        <end position="301"/>
    </location>
</feature>
<feature type="region of interest" description="Disordered" evidence="1">
    <location>
        <begin position="1488"/>
        <end position="1511"/>
    </location>
</feature>
<feature type="compositionally biased region" description="Polar residues" evidence="1">
    <location>
        <begin position="798"/>
        <end position="810"/>
    </location>
</feature>
<sequence length="1607" mass="171253">MDRNREARRVASMVPSNGLSRRRHRSNSLRDSPEDDGPMELQEPSRLRDRGLKKDRDRDRDRERERERDRDRSSRSKRRRAERLIHGGNREDGGEDSSEESVNDDEEDDEEDGGNGTGPVRMLPPNPMSTNHHLQPRKSYPPSSAKVFRAAPVWKAGDEMIGVSVPRKARTASTKRSHEWMNGGGGERVVGGGGEQIHRQASTSPVRQSLPSTSTPSPGAPLSPSSSNASFRKKMKLNGPKHRPPKLSSKSSSSNPEELEIEIAEVLYGLMTQSSKKEVVSNESAKFDSRELNKSTSDSKSRVSSPISNSPSTNPQSSAILPQNSSSSATPISAVAPKRKRPRQVSENMGSFGVRSSPISTTITKVEIDQLPKTEISSPSMDKNPGSAAENGGVPYDLGSLVNSQPLTSPSEPIPEMMKPDSESQAKTEKVAESRDLPSGNGDVTAKKEPPAVRLEDNLQGVTATATKLNSMVSEGEKPKEEKFKIDLMAPPPQLRSSPEREGDFGVAATVVEDHKPMISNLDSEMMRPKEDDKEAMYVAAEERKVKSAVEEVQLQKPVENKVRNIDLQLDLEKPERESGNNKFQHQAQKQQQPPPPKATGEESHSEKTSQSSSLPLPMSMASWPGGLPSMGYMTPLQGVVSMDGNAMSAPMQPHFSQPRPKRCATHCYIARNIYVLQQFMKMNPFWPAAAGTASLFGAKPSNLNIVPPAELNGNISGRGMNSMQDKGQGLAIFPGHTGKDKGPQAANIADAAQSKQQPILLQQAMPPVAPSNILHAPAFIFPLSQQQAAVAAGSVRPASTKSPTTTRGLASSNASSSANVSNSATTAGAATAMSFNYPNMPTNETQYLAILQNNAYPFPIPAVGAPPNYRGTHAQAMPLFNGSFYSSQMIHPSHLQQQQQAPLSQSHQMQQANQNTSFSSGSSSSQKHLQSQQQRPQGGAANGGNGGGNLHHIPATKNRPSQQQHQHQHQHQNQHVSLAQQQSRQLEGEVGAEDSPSTADSRISRATMSVYGQNFAMPIHPHNFALMTPPAALAGATTASGGGNVNDKKPQQPQQQGLKGGIESLPPQTFAMSFASINGATSAPGIDISSMAHNHAILQSFPEATRQSFQIMAAAAQVAQQKKNFRVSEDGKTGGSDSSNADEERKALEGKAPTTVGPSIAFSRDLTDSSGSAMPGNIVNLSSGPARTSRSPMPSAVGTLNASSSQLQAQLHHQQQQMIQLHKQQQQQQQQQFAAAVAARSKTPATSNGSVYSEHLTSSVSVPAKFPNAHTAFPQNLVQSSNSGSPAQSPQWKNNTRATTSQAPSSLAPSTPSILKNLPQQQTRAQQSHTQISFSANQKSSTTLHGQQQQPPSNNQSTSPPMVIGSPTISISKGATASGSPRTSSTPASNKVGQASALPPQQAKNSPSASSQKSSPVGGRNVPSILGSPHVNSSNSGAKPQMQQQQLPKNMQQAQIFFSTTCVQAQSPHSTSTSSTASGGGYYLQRRHSEQHKQPQQPPGSSSTSSSGMLSLCSPVSLTSATTTDPAKAIAAAAAASNMKGGSLPSQGILHAAQFAAQSSGNPHPVMPSSFSYVHSGPAAVQVKPAEQKQPAGNDNLHACWQPEKK</sequence>
<feature type="compositionally biased region" description="Low complexity" evidence="1">
    <location>
        <begin position="246"/>
        <end position="256"/>
    </location>
</feature>
<evidence type="ECO:0000313" key="2">
    <source>
        <dbReference type="EMBL" id="CAK9158203.1"/>
    </source>
</evidence>
<feature type="compositionally biased region" description="Low complexity" evidence="1">
    <location>
        <begin position="302"/>
        <end position="318"/>
    </location>
</feature>
<feature type="compositionally biased region" description="Low complexity" evidence="1">
    <location>
        <begin position="209"/>
        <end position="230"/>
    </location>
</feature>
<feature type="region of interest" description="Disordered" evidence="1">
    <location>
        <begin position="1126"/>
        <end position="1161"/>
    </location>
</feature>
<comment type="caution">
    <text evidence="2">The sequence shown here is derived from an EMBL/GenBank/DDBJ whole genome shotgun (WGS) entry which is preliminary data.</text>
</comment>
<dbReference type="PANTHER" id="PTHR34798:SF2">
    <property type="entry name" value="PROTEIN TIME FOR COFFEE"/>
    <property type="match status" value="1"/>
</dbReference>
<feature type="compositionally biased region" description="Basic and acidic residues" evidence="1">
    <location>
        <begin position="525"/>
        <end position="534"/>
    </location>
</feature>
<feature type="compositionally biased region" description="Low complexity" evidence="1">
    <location>
        <begin position="609"/>
        <end position="621"/>
    </location>
</feature>
<feature type="compositionally biased region" description="Polar residues" evidence="1">
    <location>
        <begin position="977"/>
        <end position="986"/>
    </location>
</feature>
<feature type="compositionally biased region" description="Basic and acidic residues" evidence="1">
    <location>
        <begin position="418"/>
        <end position="436"/>
    </location>
</feature>
<feature type="region of interest" description="Disordered" evidence="1">
    <location>
        <begin position="893"/>
        <end position="1003"/>
    </location>
</feature>
<feature type="region of interest" description="Disordered" evidence="1">
    <location>
        <begin position="576"/>
        <end position="621"/>
    </location>
</feature>
<feature type="compositionally biased region" description="Acidic residues" evidence="1">
    <location>
        <begin position="93"/>
        <end position="113"/>
    </location>
</feature>
<name>A0ABC8STG7_9AQUA</name>
<feature type="compositionally biased region" description="Polar residues" evidence="1">
    <location>
        <begin position="1333"/>
        <end position="1347"/>
    </location>
</feature>
<dbReference type="InterPro" id="IPR039317">
    <property type="entry name" value="TIC"/>
</dbReference>
<feature type="compositionally biased region" description="Basic and acidic residues" evidence="1">
    <location>
        <begin position="82"/>
        <end position="92"/>
    </location>
</feature>
<feature type="compositionally biased region" description="Low complexity" evidence="1">
    <location>
        <begin position="811"/>
        <end position="823"/>
    </location>
</feature>
<feature type="region of interest" description="Disordered" evidence="1">
    <location>
        <begin position="274"/>
        <end position="534"/>
    </location>
</feature>
<feature type="compositionally biased region" description="Low complexity" evidence="1">
    <location>
        <begin position="1439"/>
        <end position="1452"/>
    </location>
</feature>
<feature type="compositionally biased region" description="Polar residues" evidence="1">
    <location>
        <begin position="401"/>
        <end position="411"/>
    </location>
</feature>
<feature type="compositionally biased region" description="Low complexity" evidence="1">
    <location>
        <begin position="893"/>
        <end position="940"/>
    </location>
</feature>
<feature type="compositionally biased region" description="Low complexity" evidence="1">
    <location>
        <begin position="1348"/>
        <end position="1362"/>
    </location>
</feature>
<accession>A0ABC8STG7</accession>
<reference evidence="2 3" key="1">
    <citation type="submission" date="2024-02" db="EMBL/GenBank/DDBJ databases">
        <authorList>
            <person name="Vignale AGUSTIN F."/>
            <person name="Sosa J E."/>
            <person name="Modenutti C."/>
        </authorList>
    </citation>
    <scope>NUCLEOTIDE SEQUENCE [LARGE SCALE GENOMIC DNA]</scope>
</reference>
<feature type="region of interest" description="Disordered" evidence="1">
    <location>
        <begin position="165"/>
        <end position="257"/>
    </location>
</feature>
<feature type="region of interest" description="Disordered" evidence="1">
    <location>
        <begin position="795"/>
        <end position="823"/>
    </location>
</feature>
<feature type="compositionally biased region" description="Low complexity" evidence="1">
    <location>
        <begin position="1321"/>
        <end position="1332"/>
    </location>
</feature>
<evidence type="ECO:0000313" key="3">
    <source>
        <dbReference type="Proteomes" id="UP001642360"/>
    </source>
</evidence>
<feature type="compositionally biased region" description="Gly residues" evidence="1">
    <location>
        <begin position="182"/>
        <end position="195"/>
    </location>
</feature>
<evidence type="ECO:0000256" key="1">
    <source>
        <dbReference type="SAM" id="MobiDB-lite"/>
    </source>
</evidence>